<dbReference type="Pfam" id="PF00078">
    <property type="entry name" value="RVT_1"/>
    <property type="match status" value="1"/>
</dbReference>
<organism evidence="4">
    <name type="scientific">Tanacetum cinerariifolium</name>
    <name type="common">Dalmatian daisy</name>
    <name type="synonym">Chrysanthemum cinerariifolium</name>
    <dbReference type="NCBI Taxonomy" id="118510"/>
    <lineage>
        <taxon>Eukaryota</taxon>
        <taxon>Viridiplantae</taxon>
        <taxon>Streptophyta</taxon>
        <taxon>Embryophyta</taxon>
        <taxon>Tracheophyta</taxon>
        <taxon>Spermatophyta</taxon>
        <taxon>Magnoliopsida</taxon>
        <taxon>eudicotyledons</taxon>
        <taxon>Gunneridae</taxon>
        <taxon>Pentapetalae</taxon>
        <taxon>asterids</taxon>
        <taxon>campanulids</taxon>
        <taxon>Asterales</taxon>
        <taxon>Asteraceae</taxon>
        <taxon>Asteroideae</taxon>
        <taxon>Anthemideae</taxon>
        <taxon>Anthemidinae</taxon>
        <taxon>Tanacetum</taxon>
    </lineage>
</organism>
<dbReference type="CDD" id="cd01647">
    <property type="entry name" value="RT_LTR"/>
    <property type="match status" value="1"/>
</dbReference>
<evidence type="ECO:0000259" key="3">
    <source>
        <dbReference type="Pfam" id="PF17921"/>
    </source>
</evidence>
<evidence type="ECO:0000313" key="4">
    <source>
        <dbReference type="EMBL" id="GEU43289.1"/>
    </source>
</evidence>
<dbReference type="PANTHER" id="PTHR24559">
    <property type="entry name" value="TRANSPOSON TY3-I GAG-POL POLYPROTEIN"/>
    <property type="match status" value="1"/>
</dbReference>
<dbReference type="InterPro" id="IPR043128">
    <property type="entry name" value="Rev_trsase/Diguanyl_cyclase"/>
</dbReference>
<sequence>MRGTLLSSSILRITKSAGKVNLPTSTSIFLAIPIGYWNDLSANLTLILVGLRDSRDSLAYKEYSLRLMLAPRNSDCRTRSQSDNTVGNPQGFIIHGLEVFEGNEEVTEIIDVENWRIDNSRILRWVVSLIEWNSFISSTKSSIQKLPLVSTFLCDDSEVDSESEPAEQRPERHESLVVHDVMVLRWRDHPHILELPLVSTFLCDDSEVDNESEPTEQRPERHESLVVHDVMVLRWRDMVTCKPSSQSGSSYHDTFSPSSEFPIALVVTQPEIHFTSDSYSSGTSLDSSSVTSLGLPLDSLSDISLVHSSRCDALGPSRKRCRSPTTSILSFTHVSRSIVPTHANLLPPLKRFKDSYLPKDRSEEHMEIGTADAKAVADLGIGDGFDIKDGIGMGIEIAASDIREDKEEFEAEASVGGTTEIALDLLVTCGISESTRGDVSDLEDTLYDIVHYMSEDMDIRRSGMTPEAIEELIAYQNGNDGDNRNGVNGNGNHGDGGNKVNGNLNENGRGAMPVAHVCTYQDFVNYQSLNFKWTNGVVGLTRWFEKMETMFYIDNCLEVYQAKMVLKEEDQIERYVGGFPNKIQENVMSTEPMRLQDAIRLANSLMDQKLKDYAIRRAENKRKFKGNQRDNHAQQPPFKRQNAGGLNVARAYTAAGNKGRVYVGPHLLCNKCKLHHVGPCTVKCRSCEKIRHLTKDCKPAVPMAVNQRAPMVNKRIVTCFKCGRQGYFKKDYPKLKTQNHGNKHVILEARRKAYTIGGEDANPRSNITTFSTLLDVIPDTLDVSYAIELAGGRIVETNTMLRGCAIGLLGHPFNIDLMPVELDSFDVIIGMDWLANNHAVIFGDKILIVQGDRSDKDLRRFLPARQVEFHIDLLLGAAPVARAPYRLAPSEMQKLSDKGFIRPSSLPWGAPLQGSSVYSKIELRSEYHQLRVRDEDIPKTKFRPRYGHYEFQVMPFGLTNVLAVFMDLMNRVCKPFLDKFVIVFIDDILIYSKNKVEHEGHLKQFLELLKKEELYTKFSKCDFWLSKSEKEEAAFQTSKQKSCSASILALPDGSENFVVYCDASHKELGVANVVADSLSRNERTKPLQVRALVMTVGLNLPVEIPKAQSEARKEENYGTEDLCGIIKKLESHTDEVLCLNRRSWIPCRGNLRELIMHESHKSKYSIHSGSNKMHQDLKKLYWWPNMKAEIATYVSKCLTCAKVKVEYQKPYGLLVQLVISVWKWESITMDLVTKLPKMSTRQDTIRDMLCACVIDFGKGWDRHLPLVEFSYNNSYHTSIKVAPFKAMYGHQEAYLGYS</sequence>
<dbReference type="Gene3D" id="3.10.10.10">
    <property type="entry name" value="HIV Type 1 Reverse Transcriptase, subunit A, domain 1"/>
    <property type="match status" value="1"/>
</dbReference>
<dbReference type="Gene3D" id="3.30.420.10">
    <property type="entry name" value="Ribonuclease H-like superfamily/Ribonuclease H"/>
    <property type="match status" value="1"/>
</dbReference>
<evidence type="ECO:0008006" key="5">
    <source>
        <dbReference type="Google" id="ProtNLM"/>
    </source>
</evidence>
<feature type="domain" description="Integrase zinc-binding" evidence="3">
    <location>
        <begin position="1150"/>
        <end position="1205"/>
    </location>
</feature>
<feature type="domain" description="Reverse transcriptase" evidence="2">
    <location>
        <begin position="911"/>
        <end position="1029"/>
    </location>
</feature>
<dbReference type="CDD" id="cd00303">
    <property type="entry name" value="retropepsin_like"/>
    <property type="match status" value="1"/>
</dbReference>
<dbReference type="EMBL" id="BKCJ010001688">
    <property type="protein sequence ID" value="GEU43289.1"/>
    <property type="molecule type" value="Genomic_DNA"/>
</dbReference>
<dbReference type="InterPro" id="IPR036397">
    <property type="entry name" value="RNaseH_sf"/>
</dbReference>
<dbReference type="Pfam" id="PF17921">
    <property type="entry name" value="Integrase_H2C2"/>
    <property type="match status" value="1"/>
</dbReference>
<dbReference type="InterPro" id="IPR000477">
    <property type="entry name" value="RT_dom"/>
</dbReference>
<feature type="region of interest" description="Disordered" evidence="1">
    <location>
        <begin position="479"/>
        <end position="505"/>
    </location>
</feature>
<evidence type="ECO:0000259" key="2">
    <source>
        <dbReference type="Pfam" id="PF00078"/>
    </source>
</evidence>
<gene>
    <name evidence="4" type="ORF">Tci_015267</name>
</gene>
<feature type="compositionally biased region" description="Gly residues" evidence="1">
    <location>
        <begin position="488"/>
        <end position="499"/>
    </location>
</feature>
<dbReference type="Gene3D" id="3.30.70.270">
    <property type="match status" value="1"/>
</dbReference>
<comment type="caution">
    <text evidence="4">The sequence shown here is derived from an EMBL/GenBank/DDBJ whole genome shotgun (WGS) entry which is preliminary data.</text>
</comment>
<reference evidence="4" key="1">
    <citation type="journal article" date="2019" name="Sci. Rep.">
        <title>Draft genome of Tanacetum cinerariifolium, the natural source of mosquito coil.</title>
        <authorList>
            <person name="Yamashiro T."/>
            <person name="Shiraishi A."/>
            <person name="Satake H."/>
            <person name="Nakayama K."/>
        </authorList>
    </citation>
    <scope>NUCLEOTIDE SEQUENCE</scope>
</reference>
<dbReference type="InterPro" id="IPR053134">
    <property type="entry name" value="RNA-dir_DNA_polymerase"/>
</dbReference>
<dbReference type="Gene3D" id="4.10.60.10">
    <property type="entry name" value="Zinc finger, CCHC-type"/>
    <property type="match status" value="1"/>
</dbReference>
<accession>A0A6L2K2Q5</accession>
<dbReference type="Gene3D" id="1.10.340.70">
    <property type="match status" value="1"/>
</dbReference>
<name>A0A6L2K2Q5_TANCI</name>
<dbReference type="Pfam" id="PF08284">
    <property type="entry name" value="RVP_2"/>
    <property type="match status" value="1"/>
</dbReference>
<evidence type="ECO:0000256" key="1">
    <source>
        <dbReference type="SAM" id="MobiDB-lite"/>
    </source>
</evidence>
<dbReference type="PANTHER" id="PTHR24559:SF444">
    <property type="entry name" value="REVERSE TRANSCRIPTASE DOMAIN-CONTAINING PROTEIN"/>
    <property type="match status" value="1"/>
</dbReference>
<dbReference type="Gene3D" id="2.40.70.10">
    <property type="entry name" value="Acid Proteases"/>
    <property type="match status" value="1"/>
</dbReference>
<dbReference type="InterPro" id="IPR021109">
    <property type="entry name" value="Peptidase_aspartic_dom_sf"/>
</dbReference>
<dbReference type="InterPro" id="IPR041588">
    <property type="entry name" value="Integrase_H2C2"/>
</dbReference>
<dbReference type="InterPro" id="IPR043502">
    <property type="entry name" value="DNA/RNA_pol_sf"/>
</dbReference>
<proteinExistence type="predicted"/>
<protein>
    <recommendedName>
        <fullName evidence="5">Reverse transcriptase domain-containing protein</fullName>
    </recommendedName>
</protein>
<feature type="region of interest" description="Disordered" evidence="1">
    <location>
        <begin position="621"/>
        <end position="641"/>
    </location>
</feature>
<dbReference type="GO" id="GO:0003676">
    <property type="term" value="F:nucleic acid binding"/>
    <property type="evidence" value="ECO:0007669"/>
    <property type="project" value="InterPro"/>
</dbReference>
<dbReference type="SUPFAM" id="SSF56672">
    <property type="entry name" value="DNA/RNA polymerases"/>
    <property type="match status" value="1"/>
</dbReference>